<dbReference type="SUPFAM" id="SSF51556">
    <property type="entry name" value="Metallo-dependent hydrolases"/>
    <property type="match status" value="1"/>
</dbReference>
<dbReference type="InterPro" id="IPR032466">
    <property type="entry name" value="Metal_Hydrolase"/>
</dbReference>
<accession>A0A6I4T677</accession>
<dbReference type="AlphaFoldDB" id="A0A6I4T677"/>
<sequence length="444" mass="48541">MVPITLLKSPLNQSVMRLWLFPESKRPDGWIIADVYRGDNFPDGYADRKFLDEAFPDTPVYIREWSYHHGLANSKALEIAGVDRDTPDPDGGKILHRDDGELTGELLAGATWLVTQHMPPLSEEAVRQALLDTAALCAEYGITSVQDAGITETMALQLHALDQEGLWNLRTLAHVFWGNPAVSMMSIEQSEETIAKRAELRSPRISFDGVKLLIDGSPLQPHHTDVQLDGHGHFDRSKLYTSPETIAAALTRFDIEGLHVKMHAVGTGANRVALDAISAMRKVNGQSGLMPEIAHSLYFSPEDLVRLEPLGVVAEMSPAIWQIKGPLTESLAGAWPFRSLLNHGVTMTIGSDWVMLPSPNLFPAIGGMLDHGDESISLADALEIATRNGATVAGWGDTAGSIEVGKMADMIVLDRNLFAVSPEQVGKTRVLKTIFEGREIYTAQ</sequence>
<keyword evidence="3" id="KW-1185">Reference proteome</keyword>
<feature type="domain" description="Amidohydrolase 3" evidence="1">
    <location>
        <begin position="25"/>
        <end position="441"/>
    </location>
</feature>
<dbReference type="SUPFAM" id="SSF51338">
    <property type="entry name" value="Composite domain of metallo-dependent hydrolases"/>
    <property type="match status" value="1"/>
</dbReference>
<gene>
    <name evidence="2" type="ORF">GRI91_05975</name>
</gene>
<comment type="caution">
    <text evidence="2">The sequence shown here is derived from an EMBL/GenBank/DDBJ whole genome shotgun (WGS) entry which is preliminary data.</text>
</comment>
<organism evidence="2 3">
    <name type="scientific">Altericroceibacterium endophyticum</name>
    <dbReference type="NCBI Taxonomy" id="1808508"/>
    <lineage>
        <taxon>Bacteria</taxon>
        <taxon>Pseudomonadati</taxon>
        <taxon>Pseudomonadota</taxon>
        <taxon>Alphaproteobacteria</taxon>
        <taxon>Sphingomonadales</taxon>
        <taxon>Erythrobacteraceae</taxon>
        <taxon>Altericroceibacterium</taxon>
    </lineage>
</organism>
<dbReference type="Pfam" id="PF07969">
    <property type="entry name" value="Amidohydro_3"/>
    <property type="match status" value="1"/>
</dbReference>
<evidence type="ECO:0000313" key="3">
    <source>
        <dbReference type="Proteomes" id="UP000438476"/>
    </source>
</evidence>
<dbReference type="EMBL" id="WTYT01000002">
    <property type="protein sequence ID" value="MXO65295.1"/>
    <property type="molecule type" value="Genomic_DNA"/>
</dbReference>
<dbReference type="OrthoDB" id="9811399at2"/>
<dbReference type="Gene3D" id="3.20.20.140">
    <property type="entry name" value="Metal-dependent hydrolases"/>
    <property type="match status" value="1"/>
</dbReference>
<evidence type="ECO:0000313" key="2">
    <source>
        <dbReference type="EMBL" id="MXO65295.1"/>
    </source>
</evidence>
<name>A0A6I4T677_9SPHN</name>
<dbReference type="Proteomes" id="UP000438476">
    <property type="component" value="Unassembled WGS sequence"/>
</dbReference>
<dbReference type="PANTHER" id="PTHR22642:SF2">
    <property type="entry name" value="PROTEIN LONG AFTER FAR-RED 3"/>
    <property type="match status" value="1"/>
</dbReference>
<proteinExistence type="predicted"/>
<reference evidence="2 3" key="1">
    <citation type="submission" date="2019-12" db="EMBL/GenBank/DDBJ databases">
        <title>Genomic-based taxomic classification of the family Erythrobacteraceae.</title>
        <authorList>
            <person name="Xu L."/>
        </authorList>
    </citation>
    <scope>NUCLEOTIDE SEQUENCE [LARGE SCALE GENOMIC DNA]</scope>
    <source>
        <strain evidence="2 3">LMG 29518</strain>
    </source>
</reference>
<dbReference type="InterPro" id="IPR011059">
    <property type="entry name" value="Metal-dep_hydrolase_composite"/>
</dbReference>
<dbReference type="GO" id="GO:0016810">
    <property type="term" value="F:hydrolase activity, acting on carbon-nitrogen (but not peptide) bonds"/>
    <property type="evidence" value="ECO:0007669"/>
    <property type="project" value="InterPro"/>
</dbReference>
<dbReference type="Gene3D" id="2.30.40.10">
    <property type="entry name" value="Urease, subunit C, domain 1"/>
    <property type="match status" value="1"/>
</dbReference>
<dbReference type="Gene3D" id="3.10.310.70">
    <property type="match status" value="1"/>
</dbReference>
<keyword evidence="2" id="KW-0378">Hydrolase</keyword>
<dbReference type="PANTHER" id="PTHR22642">
    <property type="entry name" value="IMIDAZOLONEPROPIONASE"/>
    <property type="match status" value="1"/>
</dbReference>
<dbReference type="InterPro" id="IPR013108">
    <property type="entry name" value="Amidohydro_3"/>
</dbReference>
<evidence type="ECO:0000259" key="1">
    <source>
        <dbReference type="Pfam" id="PF07969"/>
    </source>
</evidence>
<protein>
    <submittedName>
        <fullName evidence="2">Amidohydrolase family protein</fullName>
    </submittedName>
</protein>